<organism evidence="1 2">
    <name type="scientific">Dillenia turbinata</name>
    <dbReference type="NCBI Taxonomy" id="194707"/>
    <lineage>
        <taxon>Eukaryota</taxon>
        <taxon>Viridiplantae</taxon>
        <taxon>Streptophyta</taxon>
        <taxon>Embryophyta</taxon>
        <taxon>Tracheophyta</taxon>
        <taxon>Spermatophyta</taxon>
        <taxon>Magnoliopsida</taxon>
        <taxon>eudicotyledons</taxon>
        <taxon>Gunneridae</taxon>
        <taxon>Pentapetalae</taxon>
        <taxon>Dilleniales</taxon>
        <taxon>Dilleniaceae</taxon>
        <taxon>Dillenia</taxon>
    </lineage>
</organism>
<reference evidence="1 2" key="1">
    <citation type="submission" date="2023-12" db="EMBL/GenBank/DDBJ databases">
        <title>A high-quality genome assembly for Dillenia turbinata (Dilleniales).</title>
        <authorList>
            <person name="Chanderbali A."/>
        </authorList>
    </citation>
    <scope>NUCLEOTIDE SEQUENCE [LARGE SCALE GENOMIC DNA]</scope>
    <source>
        <strain evidence="1">LSX21</strain>
        <tissue evidence="1">Leaf</tissue>
    </source>
</reference>
<proteinExistence type="predicted"/>
<sequence length="52" mass="5944">GSASLKLSEFPIEISRSLVCRWDYSALFARSREKRKKCESSWCMLSLSLSLS</sequence>
<keyword evidence="2" id="KW-1185">Reference proteome</keyword>
<dbReference type="EMBL" id="JBAMMX010000018">
    <property type="protein sequence ID" value="KAK6922709.1"/>
    <property type="molecule type" value="Genomic_DNA"/>
</dbReference>
<evidence type="ECO:0000313" key="2">
    <source>
        <dbReference type="Proteomes" id="UP001370490"/>
    </source>
</evidence>
<protein>
    <submittedName>
        <fullName evidence="1">Uncharacterized protein</fullName>
    </submittedName>
</protein>
<accession>A0AAN8Z196</accession>
<evidence type="ECO:0000313" key="1">
    <source>
        <dbReference type="EMBL" id="KAK6922709.1"/>
    </source>
</evidence>
<feature type="non-terminal residue" evidence="1">
    <location>
        <position position="1"/>
    </location>
</feature>
<dbReference type="Proteomes" id="UP001370490">
    <property type="component" value="Unassembled WGS sequence"/>
</dbReference>
<gene>
    <name evidence="1" type="ORF">RJ641_011013</name>
</gene>
<dbReference type="AlphaFoldDB" id="A0AAN8Z196"/>
<comment type="caution">
    <text evidence="1">The sequence shown here is derived from an EMBL/GenBank/DDBJ whole genome shotgun (WGS) entry which is preliminary data.</text>
</comment>
<name>A0AAN8Z196_9MAGN</name>